<evidence type="ECO:0000259" key="1">
    <source>
        <dbReference type="Pfam" id="PF01909"/>
    </source>
</evidence>
<evidence type="ECO:0000313" key="3">
    <source>
        <dbReference type="Proteomes" id="UP000317155"/>
    </source>
</evidence>
<organism evidence="2 3">
    <name type="scientific">Trichloromonas acetexigens</name>
    <dbReference type="NCBI Taxonomy" id="38815"/>
    <lineage>
        <taxon>Bacteria</taxon>
        <taxon>Pseudomonadati</taxon>
        <taxon>Thermodesulfobacteriota</taxon>
        <taxon>Desulfuromonadia</taxon>
        <taxon>Desulfuromonadales</taxon>
        <taxon>Trichloromonadaceae</taxon>
        <taxon>Trichloromonas</taxon>
    </lineage>
</organism>
<keyword evidence="3" id="KW-1185">Reference proteome</keyword>
<dbReference type="RefSeq" id="WP_092056944.1">
    <property type="nucleotide sequence ID" value="NZ_FOJJ01000023.1"/>
</dbReference>
<dbReference type="SUPFAM" id="SSF81301">
    <property type="entry name" value="Nucleotidyltransferase"/>
    <property type="match status" value="1"/>
</dbReference>
<dbReference type="InterPro" id="IPR002934">
    <property type="entry name" value="Polymerase_NTP_transf_dom"/>
</dbReference>
<sequence>MPELQVEPKDLRIIQRILRTLVPGMEVWAFGSRVHGENLKPFSDLDLVVISPVPLPCLQMLDLKEAFTESDLPFKVDLLDWSTLGESFRKKIAQSYLVVQLS</sequence>
<feature type="domain" description="Polymerase nucleotidyl transferase" evidence="1">
    <location>
        <begin position="12"/>
        <end position="97"/>
    </location>
</feature>
<dbReference type="AlphaFoldDB" id="A0A550JHM5"/>
<gene>
    <name evidence="2" type="ORF">FL622_05855</name>
</gene>
<accession>A0A550JHM5</accession>
<dbReference type="GO" id="GO:0016779">
    <property type="term" value="F:nucleotidyltransferase activity"/>
    <property type="evidence" value="ECO:0007669"/>
    <property type="project" value="InterPro"/>
</dbReference>
<keyword evidence="2" id="KW-0808">Transferase</keyword>
<name>A0A550JHM5_9BACT</name>
<dbReference type="CDD" id="cd05403">
    <property type="entry name" value="NT_KNTase_like"/>
    <property type="match status" value="1"/>
</dbReference>
<dbReference type="Pfam" id="PF01909">
    <property type="entry name" value="NTP_transf_2"/>
    <property type="match status" value="1"/>
</dbReference>
<dbReference type="InterPro" id="IPR043519">
    <property type="entry name" value="NT_sf"/>
</dbReference>
<proteinExistence type="predicted"/>
<dbReference type="Gene3D" id="3.30.460.10">
    <property type="entry name" value="Beta Polymerase, domain 2"/>
    <property type="match status" value="1"/>
</dbReference>
<comment type="caution">
    <text evidence="2">The sequence shown here is derived from an EMBL/GenBank/DDBJ whole genome shotgun (WGS) entry which is preliminary data.</text>
</comment>
<protein>
    <submittedName>
        <fullName evidence="2">Nucleotidyltransferase domain-containing protein</fullName>
    </submittedName>
</protein>
<dbReference type="Proteomes" id="UP000317155">
    <property type="component" value="Unassembled WGS sequence"/>
</dbReference>
<dbReference type="EMBL" id="VJVV01000003">
    <property type="protein sequence ID" value="TRO82706.1"/>
    <property type="molecule type" value="Genomic_DNA"/>
</dbReference>
<reference evidence="2 3" key="1">
    <citation type="submission" date="2019-07" db="EMBL/GenBank/DDBJ databases">
        <title>Insights of Desulfuromonas acetexigens electromicrobiology.</title>
        <authorList>
            <person name="Katuri K."/>
            <person name="Sapireddy V."/>
            <person name="Shaw D.R."/>
            <person name="Saikaly P."/>
        </authorList>
    </citation>
    <scope>NUCLEOTIDE SEQUENCE [LARGE SCALE GENOMIC DNA]</scope>
    <source>
        <strain evidence="2 3">2873</strain>
    </source>
</reference>
<dbReference type="OrthoDB" id="9808659at2"/>
<evidence type="ECO:0000313" key="2">
    <source>
        <dbReference type="EMBL" id="TRO82706.1"/>
    </source>
</evidence>